<dbReference type="SUPFAM" id="SSF55961">
    <property type="entry name" value="Bet v1-like"/>
    <property type="match status" value="1"/>
</dbReference>
<organism evidence="1 2">
    <name type="scientific">Agromyces mediolanus</name>
    <name type="common">Corynebacterium mediolanum</name>
    <dbReference type="NCBI Taxonomy" id="41986"/>
    <lineage>
        <taxon>Bacteria</taxon>
        <taxon>Bacillati</taxon>
        <taxon>Actinomycetota</taxon>
        <taxon>Actinomycetes</taxon>
        <taxon>Micrococcales</taxon>
        <taxon>Microbacteriaceae</taxon>
        <taxon>Agromyces</taxon>
    </lineage>
</organism>
<proteinExistence type="predicted"/>
<comment type="caution">
    <text evidence="1">The sequence shown here is derived from an EMBL/GenBank/DDBJ whole genome shotgun (WGS) entry which is preliminary data.</text>
</comment>
<accession>A0A918FCN8</accession>
<dbReference type="Gene3D" id="3.30.530.20">
    <property type="match status" value="1"/>
</dbReference>
<dbReference type="AlphaFoldDB" id="A0A918FCN8"/>
<keyword evidence="2" id="KW-1185">Reference proteome</keyword>
<gene>
    <name evidence="1" type="ORF">GCM10010196_15640</name>
</gene>
<sequence>MQCPADAVLAVLADGWLYPAWVVGASRMRQVDRHWPEPGAELHHSVGAWPLLLDDRTVSVARTATSLTVLAKGWPLGEARVCIEVRASGAGCLVRLQEEPTAGPARWLPRGLREPMLRLRNRESLRRLAFLSEGRAAAVNPPARIPAAG</sequence>
<reference evidence="1" key="1">
    <citation type="journal article" date="2014" name="Int. J. Syst. Evol. Microbiol.">
        <title>Complete genome sequence of Corynebacterium casei LMG S-19264T (=DSM 44701T), isolated from a smear-ripened cheese.</title>
        <authorList>
            <consortium name="US DOE Joint Genome Institute (JGI-PGF)"/>
            <person name="Walter F."/>
            <person name="Albersmeier A."/>
            <person name="Kalinowski J."/>
            <person name="Ruckert C."/>
        </authorList>
    </citation>
    <scope>NUCLEOTIDE SEQUENCE</scope>
    <source>
        <strain evidence="1">JCM 3346</strain>
    </source>
</reference>
<evidence type="ECO:0000313" key="2">
    <source>
        <dbReference type="Proteomes" id="UP000610303"/>
    </source>
</evidence>
<evidence type="ECO:0000313" key="1">
    <source>
        <dbReference type="EMBL" id="GGR22796.1"/>
    </source>
</evidence>
<reference evidence="1" key="2">
    <citation type="submission" date="2020-09" db="EMBL/GenBank/DDBJ databases">
        <authorList>
            <person name="Sun Q."/>
            <person name="Ohkuma M."/>
        </authorList>
    </citation>
    <scope>NUCLEOTIDE SEQUENCE</scope>
    <source>
        <strain evidence="1">JCM 3346</strain>
    </source>
</reference>
<protein>
    <submittedName>
        <fullName evidence="1">Polyketide cyclase</fullName>
    </submittedName>
</protein>
<dbReference type="EMBL" id="BMRJ01000001">
    <property type="protein sequence ID" value="GGR22796.1"/>
    <property type="molecule type" value="Genomic_DNA"/>
</dbReference>
<dbReference type="InterPro" id="IPR023393">
    <property type="entry name" value="START-like_dom_sf"/>
</dbReference>
<dbReference type="CDD" id="cd07812">
    <property type="entry name" value="SRPBCC"/>
    <property type="match status" value="1"/>
</dbReference>
<dbReference type="Proteomes" id="UP000610303">
    <property type="component" value="Unassembled WGS sequence"/>
</dbReference>
<name>A0A918FCN8_AGRME</name>